<organism evidence="9 10">
    <name type="scientific">Papaver atlanticum</name>
    <dbReference type="NCBI Taxonomy" id="357466"/>
    <lineage>
        <taxon>Eukaryota</taxon>
        <taxon>Viridiplantae</taxon>
        <taxon>Streptophyta</taxon>
        <taxon>Embryophyta</taxon>
        <taxon>Tracheophyta</taxon>
        <taxon>Spermatophyta</taxon>
        <taxon>Magnoliopsida</taxon>
        <taxon>Ranunculales</taxon>
        <taxon>Papaveraceae</taxon>
        <taxon>Papaveroideae</taxon>
        <taxon>Papaver</taxon>
    </lineage>
</organism>
<evidence type="ECO:0000256" key="2">
    <source>
        <dbReference type="ARBA" id="ARBA00008937"/>
    </source>
</evidence>
<dbReference type="GO" id="GO:0000266">
    <property type="term" value="P:mitochondrial fission"/>
    <property type="evidence" value="ECO:0007669"/>
    <property type="project" value="InterPro"/>
</dbReference>
<dbReference type="PROSITE" id="PS50005">
    <property type="entry name" value="TPR"/>
    <property type="match status" value="1"/>
</dbReference>
<evidence type="ECO:0000313" key="9">
    <source>
        <dbReference type="EMBL" id="KAI3906497.1"/>
    </source>
</evidence>
<dbReference type="GO" id="GO:0005741">
    <property type="term" value="C:mitochondrial outer membrane"/>
    <property type="evidence" value="ECO:0007669"/>
    <property type="project" value="UniProtKB-SubCell"/>
</dbReference>
<evidence type="ECO:0000256" key="1">
    <source>
        <dbReference type="ARBA" id="ARBA00004572"/>
    </source>
</evidence>
<gene>
    <name evidence="9" type="ORF">MKW98_009405</name>
</gene>
<evidence type="ECO:0000256" key="5">
    <source>
        <dbReference type="ARBA" id="ARBA00022989"/>
    </source>
</evidence>
<dbReference type="PANTHER" id="PTHR13247">
    <property type="entry name" value="TETRATRICOPEPTIDE REPEAT PROTEIN 11 TPR REPEAT PROTEIN 11"/>
    <property type="match status" value="1"/>
</dbReference>
<sequence>MDLGRRLGRLAGSVVAVLTREDQFPYHDVMIHDYKDDLKNYLEETPRDVINDCILKLSRALVHSKDTKDVMEGIQKLEDSLRGEWGVLSPLQKREMLYLLAVGYYRDGDYATSLSYLDQCLEIAPQFNQALTLKKKFGSVLWFLIGGDHQYYLDMILDCERDIAEAGDDAPDEVKNENIIKLSWALVHTRQPEDVQQGIALLEAPLRKDGLNPLQLRDMLYVHALGHYYISRDFNMCGKDLCRLMEIAPDCWQGWRLYNTVFYRVDFDRVLEGIIFYAATVIVPVID</sequence>
<dbReference type="AlphaFoldDB" id="A0AAD4XEY5"/>
<proteinExistence type="inferred from homology"/>
<evidence type="ECO:0000256" key="6">
    <source>
        <dbReference type="ARBA" id="ARBA00023128"/>
    </source>
</evidence>
<dbReference type="Pfam" id="PF14853">
    <property type="entry name" value="Fis1_TPR_C"/>
    <property type="match status" value="1"/>
</dbReference>
<evidence type="ECO:0000256" key="3">
    <source>
        <dbReference type="ARBA" id="ARBA00022692"/>
    </source>
</evidence>
<dbReference type="GO" id="GO:0000422">
    <property type="term" value="P:autophagy of mitochondrion"/>
    <property type="evidence" value="ECO:0007669"/>
    <property type="project" value="TreeGrafter"/>
</dbReference>
<keyword evidence="7" id="KW-0472">Membrane</keyword>
<evidence type="ECO:0000256" key="8">
    <source>
        <dbReference type="PROSITE-ProRule" id="PRU00339"/>
    </source>
</evidence>
<evidence type="ECO:0000256" key="4">
    <source>
        <dbReference type="ARBA" id="ARBA00022787"/>
    </source>
</evidence>
<keyword evidence="6" id="KW-0496">Mitochondrion</keyword>
<keyword evidence="10" id="KW-1185">Reference proteome</keyword>
<evidence type="ECO:0000256" key="7">
    <source>
        <dbReference type="ARBA" id="ARBA00023136"/>
    </source>
</evidence>
<dbReference type="Gene3D" id="1.25.40.10">
    <property type="entry name" value="Tetratricopeptide repeat domain"/>
    <property type="match status" value="2"/>
</dbReference>
<reference evidence="9" key="1">
    <citation type="submission" date="2022-04" db="EMBL/GenBank/DDBJ databases">
        <title>A functionally conserved STORR gene fusion in Papaver species that diverged 16.8 million years ago.</title>
        <authorList>
            <person name="Catania T."/>
        </authorList>
    </citation>
    <scope>NUCLEOTIDE SEQUENCE</scope>
    <source>
        <strain evidence="9">S-188037</strain>
    </source>
</reference>
<dbReference type="GO" id="GO:0016559">
    <property type="term" value="P:peroxisome fission"/>
    <property type="evidence" value="ECO:0007669"/>
    <property type="project" value="TreeGrafter"/>
</dbReference>
<keyword evidence="3" id="KW-0812">Transmembrane</keyword>
<dbReference type="InterPro" id="IPR011990">
    <property type="entry name" value="TPR-like_helical_dom_sf"/>
</dbReference>
<dbReference type="Proteomes" id="UP001202328">
    <property type="component" value="Unassembled WGS sequence"/>
</dbReference>
<protein>
    <submittedName>
        <fullName evidence="9">Uncharacterized protein</fullName>
    </submittedName>
</protein>
<keyword evidence="5" id="KW-1133">Transmembrane helix</keyword>
<feature type="repeat" description="TPR" evidence="8">
    <location>
        <begin position="94"/>
        <end position="127"/>
    </location>
</feature>
<dbReference type="InterPro" id="IPR019734">
    <property type="entry name" value="TPR_rpt"/>
</dbReference>
<keyword evidence="8" id="KW-0802">TPR repeat</keyword>
<name>A0AAD4XEY5_9MAGN</name>
<dbReference type="SUPFAM" id="SSF48452">
    <property type="entry name" value="TPR-like"/>
    <property type="match status" value="2"/>
</dbReference>
<dbReference type="InterPro" id="IPR028058">
    <property type="entry name" value="Fis1_TPR_N"/>
</dbReference>
<dbReference type="PANTHER" id="PTHR13247:SF0">
    <property type="entry name" value="MITOCHONDRIAL FISSION 1 PROTEIN"/>
    <property type="match status" value="1"/>
</dbReference>
<dbReference type="InterPro" id="IPR016543">
    <property type="entry name" value="Fis1"/>
</dbReference>
<comment type="similarity">
    <text evidence="2">Belongs to the FIS1 family.</text>
</comment>
<dbReference type="GO" id="GO:0005778">
    <property type="term" value="C:peroxisomal membrane"/>
    <property type="evidence" value="ECO:0007669"/>
    <property type="project" value="TreeGrafter"/>
</dbReference>
<dbReference type="EMBL" id="JAJJMB010010755">
    <property type="protein sequence ID" value="KAI3906497.1"/>
    <property type="molecule type" value="Genomic_DNA"/>
</dbReference>
<accession>A0AAD4XEY5</accession>
<dbReference type="Pfam" id="PF14852">
    <property type="entry name" value="Fis1_TPR_N"/>
    <property type="match status" value="1"/>
</dbReference>
<comment type="caution">
    <text evidence="9">The sequence shown here is derived from an EMBL/GenBank/DDBJ whole genome shotgun (WGS) entry which is preliminary data.</text>
</comment>
<dbReference type="InterPro" id="IPR028061">
    <property type="entry name" value="Fis1_TPR_C"/>
</dbReference>
<evidence type="ECO:0000313" key="10">
    <source>
        <dbReference type="Proteomes" id="UP001202328"/>
    </source>
</evidence>
<keyword evidence="4" id="KW-1000">Mitochondrion outer membrane</keyword>
<comment type="subcellular location">
    <subcellularLocation>
        <location evidence="1">Mitochondrion outer membrane</location>
        <topology evidence="1">Single-pass membrane protein</topology>
    </subcellularLocation>
</comment>